<evidence type="ECO:0000313" key="6">
    <source>
        <dbReference type="Proteomes" id="UP000190973"/>
    </source>
</evidence>
<gene>
    <name evidence="5" type="primary">tetD_4</name>
    <name evidence="5" type="ORF">CLBCK_29400</name>
</gene>
<dbReference type="GO" id="GO:0043565">
    <property type="term" value="F:sequence-specific DNA binding"/>
    <property type="evidence" value="ECO:0007669"/>
    <property type="project" value="InterPro"/>
</dbReference>
<dbReference type="Gene3D" id="3.20.80.10">
    <property type="entry name" value="Regulatory factor, effector binding domain"/>
    <property type="match status" value="1"/>
</dbReference>
<dbReference type="InterPro" id="IPR010499">
    <property type="entry name" value="AraC_E-bd"/>
</dbReference>
<evidence type="ECO:0000256" key="2">
    <source>
        <dbReference type="ARBA" id="ARBA00023125"/>
    </source>
</evidence>
<keyword evidence="2" id="KW-0238">DNA-binding</keyword>
<comment type="caution">
    <text evidence="5">The sequence shown here is derived from an EMBL/GenBank/DDBJ whole genome shotgun (WGS) entry which is preliminary data.</text>
</comment>
<dbReference type="SMART" id="SM00342">
    <property type="entry name" value="HTH_ARAC"/>
    <property type="match status" value="1"/>
</dbReference>
<dbReference type="EMBL" id="LZZI01000053">
    <property type="protein sequence ID" value="OOM60344.1"/>
    <property type="molecule type" value="Genomic_DNA"/>
</dbReference>
<protein>
    <submittedName>
        <fullName evidence="5">Transposon Tn10 TetD protein</fullName>
    </submittedName>
</protein>
<dbReference type="InterPro" id="IPR020449">
    <property type="entry name" value="Tscrpt_reg_AraC-type_HTH"/>
</dbReference>
<dbReference type="SUPFAM" id="SSF46689">
    <property type="entry name" value="Homeodomain-like"/>
    <property type="match status" value="2"/>
</dbReference>
<reference evidence="5 6" key="1">
    <citation type="submission" date="2016-05" db="EMBL/GenBank/DDBJ databases">
        <title>Microbial solvent formation.</title>
        <authorList>
            <person name="Poehlein A."/>
            <person name="Montoya Solano J.D."/>
            <person name="Flitsch S."/>
            <person name="Krabben P."/>
            <person name="Duerre P."/>
            <person name="Daniel R."/>
        </authorList>
    </citation>
    <scope>NUCLEOTIDE SEQUENCE [LARGE SCALE GENOMIC DNA]</scope>
    <source>
        <strain evidence="5 6">DSM 53</strain>
    </source>
</reference>
<dbReference type="SMART" id="SM00871">
    <property type="entry name" value="AraC_E_bind"/>
    <property type="match status" value="1"/>
</dbReference>
<organism evidence="5 6">
    <name type="scientific">Clostridium beijerinckii</name>
    <name type="common">Clostridium MP</name>
    <dbReference type="NCBI Taxonomy" id="1520"/>
    <lineage>
        <taxon>Bacteria</taxon>
        <taxon>Bacillati</taxon>
        <taxon>Bacillota</taxon>
        <taxon>Clostridia</taxon>
        <taxon>Eubacteriales</taxon>
        <taxon>Clostridiaceae</taxon>
        <taxon>Clostridium</taxon>
    </lineage>
</organism>
<dbReference type="InterPro" id="IPR009057">
    <property type="entry name" value="Homeodomain-like_sf"/>
</dbReference>
<dbReference type="InterPro" id="IPR029441">
    <property type="entry name" value="Cass2"/>
</dbReference>
<dbReference type="PROSITE" id="PS01124">
    <property type="entry name" value="HTH_ARAC_FAMILY_2"/>
    <property type="match status" value="1"/>
</dbReference>
<dbReference type="InterPro" id="IPR011256">
    <property type="entry name" value="Reg_factor_effector_dom_sf"/>
</dbReference>
<feature type="domain" description="HTH araC/xylS-type" evidence="4">
    <location>
        <begin position="9"/>
        <end position="107"/>
    </location>
</feature>
<dbReference type="PRINTS" id="PR00032">
    <property type="entry name" value="HTHARAC"/>
</dbReference>
<dbReference type="Pfam" id="PF12833">
    <property type="entry name" value="HTH_18"/>
    <property type="match status" value="1"/>
</dbReference>
<evidence type="ECO:0000256" key="1">
    <source>
        <dbReference type="ARBA" id="ARBA00023015"/>
    </source>
</evidence>
<dbReference type="InterPro" id="IPR050959">
    <property type="entry name" value="MarA-like"/>
</dbReference>
<dbReference type="PANTHER" id="PTHR47504">
    <property type="entry name" value="RIGHT ORIGIN-BINDING PROTEIN"/>
    <property type="match status" value="1"/>
</dbReference>
<dbReference type="SUPFAM" id="SSF55136">
    <property type="entry name" value="Probable bacterial effector-binding domain"/>
    <property type="match status" value="1"/>
</dbReference>
<dbReference type="InterPro" id="IPR018060">
    <property type="entry name" value="HTH_AraC"/>
</dbReference>
<evidence type="ECO:0000313" key="5">
    <source>
        <dbReference type="EMBL" id="OOM60344.1"/>
    </source>
</evidence>
<name>A0A1S8S4L0_CLOBE</name>
<dbReference type="AlphaFoldDB" id="A0A1S8S4L0"/>
<dbReference type="Proteomes" id="UP000190973">
    <property type="component" value="Unassembled WGS sequence"/>
</dbReference>
<evidence type="ECO:0000256" key="3">
    <source>
        <dbReference type="ARBA" id="ARBA00023163"/>
    </source>
</evidence>
<dbReference type="RefSeq" id="WP_077839401.1">
    <property type="nucleotide sequence ID" value="NZ_JABTAE010000001.1"/>
</dbReference>
<sequence length="282" mass="33229">MPDYFKYVLKGIDFIENNIKNEINISDIASEVGFSRFHFIRIFKVMSNDTIFEYIRKRRLTSAAIDLIETNLNILDIAFKYVYNSQEAFTRVFQNYYGLTPKKYRTLGVHLSNLYKPRVTEEDLKFKNESAKLQYKIMERKEFYIVGMKYTGRNSKKEVPKLFNEFVSNMHKIDGNIIYDGLYSLDTCDNSEEFTCLVGVEISNIYNLPEGMDIKKVKGNKYAIFDLPNNIEDIPFTINNIYYGLVKQKEIIPINNYVFEFYDKNFEPNGRNGRANLYIPIE</sequence>
<keyword evidence="1" id="KW-0805">Transcription regulation</keyword>
<proteinExistence type="predicted"/>
<keyword evidence="3" id="KW-0804">Transcription</keyword>
<dbReference type="Pfam" id="PF14526">
    <property type="entry name" value="Cass2"/>
    <property type="match status" value="1"/>
</dbReference>
<dbReference type="GO" id="GO:0003700">
    <property type="term" value="F:DNA-binding transcription factor activity"/>
    <property type="evidence" value="ECO:0007669"/>
    <property type="project" value="InterPro"/>
</dbReference>
<evidence type="ECO:0000259" key="4">
    <source>
        <dbReference type="PROSITE" id="PS01124"/>
    </source>
</evidence>
<dbReference type="Gene3D" id="1.10.10.60">
    <property type="entry name" value="Homeodomain-like"/>
    <property type="match status" value="2"/>
</dbReference>
<dbReference type="PANTHER" id="PTHR47504:SF5">
    <property type="entry name" value="RIGHT ORIGIN-BINDING PROTEIN"/>
    <property type="match status" value="1"/>
</dbReference>
<accession>A0A1S8S4L0</accession>